<evidence type="ECO:0000259" key="2">
    <source>
        <dbReference type="PROSITE" id="PS50069"/>
    </source>
</evidence>
<dbReference type="SUPFAM" id="SSF75632">
    <property type="entry name" value="Cullin homology domain"/>
    <property type="match status" value="1"/>
</dbReference>
<reference evidence="4" key="1">
    <citation type="submission" date="2016-03" db="EMBL/GenBank/DDBJ databases">
        <authorList>
            <person name="Devillers Hugo."/>
        </authorList>
    </citation>
    <scope>NUCLEOTIDE SEQUENCE [LARGE SCALE GENOMIC DNA]</scope>
</reference>
<dbReference type="PROSITE" id="PS50069">
    <property type="entry name" value="CULLIN_2"/>
    <property type="match status" value="1"/>
</dbReference>
<dbReference type="InterPro" id="IPR036317">
    <property type="entry name" value="Cullin_homology_sf"/>
</dbReference>
<evidence type="ECO:0000256" key="1">
    <source>
        <dbReference type="PROSITE-ProRule" id="PRU00330"/>
    </source>
</evidence>
<dbReference type="Proteomes" id="UP000189911">
    <property type="component" value="Chromosome H"/>
</dbReference>
<gene>
    <name evidence="3" type="ORF">LANO_0H01552G</name>
</gene>
<protein>
    <submittedName>
        <fullName evidence="3">LANO_0H01552g1_1</fullName>
    </submittedName>
</protein>
<dbReference type="AlphaFoldDB" id="A0A1G4KKZ8"/>
<accession>A0A1G4KKZ8</accession>
<proteinExistence type="inferred from homology"/>
<dbReference type="Pfam" id="PF26557">
    <property type="entry name" value="Cullin_AB"/>
    <property type="match status" value="1"/>
</dbReference>
<dbReference type="Gene3D" id="3.30.230.130">
    <property type="entry name" value="Cullin, Chain C, Domain 2"/>
    <property type="match status" value="1"/>
</dbReference>
<dbReference type="OrthoDB" id="27073at2759"/>
<dbReference type="EMBL" id="LT598447">
    <property type="protein sequence ID" value="SCV05168.1"/>
    <property type="molecule type" value="Genomic_DNA"/>
</dbReference>
<dbReference type="GO" id="GO:0006511">
    <property type="term" value="P:ubiquitin-dependent protein catabolic process"/>
    <property type="evidence" value="ECO:0007669"/>
    <property type="project" value="InterPro"/>
</dbReference>
<comment type="similarity">
    <text evidence="1">Belongs to the cullin family.</text>
</comment>
<name>A0A1G4KKZ8_9SACH</name>
<dbReference type="InterPro" id="IPR045093">
    <property type="entry name" value="Cullin"/>
</dbReference>
<organism evidence="3 4">
    <name type="scientific">Lachancea nothofagi CBS 11611</name>
    <dbReference type="NCBI Taxonomy" id="1266666"/>
    <lineage>
        <taxon>Eukaryota</taxon>
        <taxon>Fungi</taxon>
        <taxon>Dikarya</taxon>
        <taxon>Ascomycota</taxon>
        <taxon>Saccharomycotina</taxon>
        <taxon>Saccharomycetes</taxon>
        <taxon>Saccharomycetales</taxon>
        <taxon>Saccharomycetaceae</taxon>
        <taxon>Lachancea</taxon>
    </lineage>
</organism>
<evidence type="ECO:0000313" key="4">
    <source>
        <dbReference type="Proteomes" id="UP000189911"/>
    </source>
</evidence>
<feature type="domain" description="Cullin family profile" evidence="2">
    <location>
        <begin position="405"/>
        <end position="656"/>
    </location>
</feature>
<dbReference type="PANTHER" id="PTHR11932">
    <property type="entry name" value="CULLIN"/>
    <property type="match status" value="1"/>
</dbReference>
<evidence type="ECO:0000313" key="3">
    <source>
        <dbReference type="EMBL" id="SCV05168.1"/>
    </source>
</evidence>
<keyword evidence="4" id="KW-1185">Reference proteome</keyword>
<dbReference type="InterPro" id="IPR059120">
    <property type="entry name" value="Cullin-like_AB"/>
</dbReference>
<dbReference type="InterPro" id="IPR016158">
    <property type="entry name" value="Cullin_homology"/>
</dbReference>
<dbReference type="GO" id="GO:0031625">
    <property type="term" value="F:ubiquitin protein ligase binding"/>
    <property type="evidence" value="ECO:0007669"/>
    <property type="project" value="InterPro"/>
</dbReference>
<sequence length="774" mass="88718">MLTGRNVIPDFESVSSPLKSALTELLSVRVINPKELRAQDVLSTAQRGYYYEIVKHLTQSKIYVSVNSKEGTEDDVSRKKAKSYRLMSQEELVIKIWDIVADQIDQCADDVIADFIENLALEVDFEAGFVRLWPGCCLGKFKVQVKLITEAFSYLTNTFPFIFDRIPGVQSVTEFADYRLVESALSVLDNKIDRTVDEMIRTVRELATAKDETQGLARDDEGAACSGCLQAFLRVMSKCNLIVMKEQRASVKRIYVKNLEIMLRNIKISFDKEFLNKLKSLVITEYEVASCISQSLPLEAKKTILNKLLFDADHLRSILTVYAFTPGFNREFESLKFAHFSANKSQQFYDILARETTDKFKASYLKQCNMSEILAFCESLYALEDPTCHKLIKRSLKEVFDGELRILEPLLKTLDSIIKNCYQLLISGQSKSEVQIENDKSKVHAVWTILNDFDLVEPFFELFFEKSFFRRVLLMGEDYLRFMDHSLNVEREVLENLELHRASRDFLPQLSKLRSDLKCTKLLNCGFNEKEISNVHLIPMIFERNNVPSTFQEISSNDITLPTTLQQIWNRFQSFYQKSDSKAGLKPLILQNALHHLEVQTDFKLEEGSFLILEVTLIQASVLEFFNTYADLTVAKLVKLLNVSVTQVNLALVAFVDVQLLKLSGGTFTVNADFKADPRKIKNGKFRVVNRSVPRPPTRQGGPAVKTNTMWVKELLRASIVRSLKGFQGRITFEELKLLVEKQNSGFSLGEFKTALSDCRDFYDFHDSRYSYKP</sequence>